<comment type="caution">
    <text evidence="2">The sequence shown here is derived from an EMBL/GenBank/DDBJ whole genome shotgun (WGS) entry which is preliminary data.</text>
</comment>
<proteinExistence type="predicted"/>
<keyword evidence="3" id="KW-1185">Reference proteome</keyword>
<reference evidence="2" key="1">
    <citation type="submission" date="2023-07" db="EMBL/GenBank/DDBJ databases">
        <title>draft genome sequence of fig (Ficus carica).</title>
        <authorList>
            <person name="Takahashi T."/>
            <person name="Nishimura K."/>
        </authorList>
    </citation>
    <scope>NUCLEOTIDE SEQUENCE</scope>
</reference>
<evidence type="ECO:0000313" key="2">
    <source>
        <dbReference type="EMBL" id="GMN27137.1"/>
    </source>
</evidence>
<organism evidence="2 3">
    <name type="scientific">Ficus carica</name>
    <name type="common">Common fig</name>
    <dbReference type="NCBI Taxonomy" id="3494"/>
    <lineage>
        <taxon>Eukaryota</taxon>
        <taxon>Viridiplantae</taxon>
        <taxon>Streptophyta</taxon>
        <taxon>Embryophyta</taxon>
        <taxon>Tracheophyta</taxon>
        <taxon>Spermatophyta</taxon>
        <taxon>Magnoliopsida</taxon>
        <taxon>eudicotyledons</taxon>
        <taxon>Gunneridae</taxon>
        <taxon>Pentapetalae</taxon>
        <taxon>rosids</taxon>
        <taxon>fabids</taxon>
        <taxon>Rosales</taxon>
        <taxon>Moraceae</taxon>
        <taxon>Ficeae</taxon>
        <taxon>Ficus</taxon>
    </lineage>
</organism>
<feature type="region of interest" description="Disordered" evidence="1">
    <location>
        <begin position="40"/>
        <end position="80"/>
    </location>
</feature>
<dbReference type="AlphaFoldDB" id="A0AA87Z244"/>
<gene>
    <name evidence="2" type="ORF">TIFTF001_044083</name>
</gene>
<name>A0AA87Z244_FICCA</name>
<dbReference type="Proteomes" id="UP001187192">
    <property type="component" value="Unassembled WGS sequence"/>
</dbReference>
<accession>A0AA87Z244</accession>
<evidence type="ECO:0000313" key="3">
    <source>
        <dbReference type="Proteomes" id="UP001187192"/>
    </source>
</evidence>
<evidence type="ECO:0000256" key="1">
    <source>
        <dbReference type="SAM" id="MobiDB-lite"/>
    </source>
</evidence>
<feature type="compositionally biased region" description="Polar residues" evidence="1">
    <location>
        <begin position="68"/>
        <end position="80"/>
    </location>
</feature>
<dbReference type="EMBL" id="BTGU01003124">
    <property type="protein sequence ID" value="GMN27137.1"/>
    <property type="molecule type" value="Genomic_DNA"/>
</dbReference>
<feature type="compositionally biased region" description="Polar residues" evidence="1">
    <location>
        <begin position="40"/>
        <end position="57"/>
    </location>
</feature>
<protein>
    <submittedName>
        <fullName evidence="2">Uncharacterized protein</fullName>
    </submittedName>
</protein>
<sequence>MLNSDIAKLDHVLSMGNSSGDHHGLGYLGECFSTKAVFSKGTSPPKSCPQSGMNSEHNPPRRKPKRILSSNWNQPSCAVF</sequence>